<dbReference type="PANTHER" id="PTHR43784">
    <property type="entry name" value="GDSL-LIKE LIPASE/ACYLHYDROLASE, PUTATIVE (AFU_ORTHOLOGUE AFUA_2G00820)-RELATED"/>
    <property type="match status" value="1"/>
</dbReference>
<sequence length="391" mass="42264">MNCACFAADQRKDHWVGSWAASPLLMRVKEPFSDSTIRDVVHLTLGGTAVRVTLTNQFGTAPLHIGSAYITLSAGSGKSQPGSSRQLTFGHQPSVTIPAGTYVLSDPIPMPVADFSDLAISLYLPSQTVADPTCHQYGLSTTYIAAGNEADRSELQDAHTLLSWCFLQSVEVQPGKKNAAAVVTLGDSITDGARSTVDANHRYPDDLAVRLHANRKTAHLSVLNEGISGGRVLFEGHGPSALQRFDRDVLAQPGVRYVIYLEGINDIGQILRPTSPESTLTADELIFAATQLVTRAHQHGVRVFGATLLPFAPKLLLASPDQSRARQVLEQYNDWVRTSHVFDGVVDFNKVIADPQAPQTMLPAYDSGDHVHPNDAGYKAMADAIDLSLFR</sequence>
<keyword evidence="2" id="KW-0378">Hydrolase</keyword>
<reference evidence="2 3" key="1">
    <citation type="submission" date="2018-08" db="EMBL/GenBank/DDBJ databases">
        <title>Acidipila sp. 4G-K13, an acidobacterium isolated from forest soil.</title>
        <authorList>
            <person name="Gao Z.-H."/>
            <person name="Qiu L.-H."/>
        </authorList>
    </citation>
    <scope>NUCLEOTIDE SEQUENCE [LARGE SCALE GENOMIC DNA]</scope>
    <source>
        <strain evidence="2 3">4G-K13</strain>
    </source>
</reference>
<dbReference type="SUPFAM" id="SSF52266">
    <property type="entry name" value="SGNH hydrolase"/>
    <property type="match status" value="1"/>
</dbReference>
<dbReference type="Proteomes" id="UP000264702">
    <property type="component" value="Unassembled WGS sequence"/>
</dbReference>
<comment type="caution">
    <text evidence="2">The sequence shown here is derived from an EMBL/GenBank/DDBJ whole genome shotgun (WGS) entry which is preliminary data.</text>
</comment>
<dbReference type="Pfam" id="PF13472">
    <property type="entry name" value="Lipase_GDSL_2"/>
    <property type="match status" value="1"/>
</dbReference>
<proteinExistence type="predicted"/>
<dbReference type="GO" id="GO:0016788">
    <property type="term" value="F:hydrolase activity, acting on ester bonds"/>
    <property type="evidence" value="ECO:0007669"/>
    <property type="project" value="UniProtKB-ARBA"/>
</dbReference>
<keyword evidence="3" id="KW-1185">Reference proteome</keyword>
<dbReference type="OrthoDB" id="1828825at2"/>
<dbReference type="AlphaFoldDB" id="A0A372IUY6"/>
<dbReference type="InterPro" id="IPR053140">
    <property type="entry name" value="GDSL_Rv0518-like"/>
</dbReference>
<name>A0A372IUY6_9BACT</name>
<dbReference type="Gene3D" id="3.40.50.1110">
    <property type="entry name" value="SGNH hydrolase"/>
    <property type="match status" value="1"/>
</dbReference>
<dbReference type="InterPro" id="IPR036514">
    <property type="entry name" value="SGNH_hydro_sf"/>
</dbReference>
<dbReference type="PANTHER" id="PTHR43784:SF2">
    <property type="entry name" value="GDSL-LIKE LIPASE_ACYLHYDROLASE, PUTATIVE (AFU_ORTHOLOGUE AFUA_2G00820)-RELATED"/>
    <property type="match status" value="1"/>
</dbReference>
<gene>
    <name evidence="2" type="ORF">D0Y96_03730</name>
</gene>
<dbReference type="CDD" id="cd01830">
    <property type="entry name" value="XynE_like"/>
    <property type="match status" value="1"/>
</dbReference>
<evidence type="ECO:0000259" key="1">
    <source>
        <dbReference type="Pfam" id="PF13472"/>
    </source>
</evidence>
<feature type="domain" description="SGNH hydrolase-type esterase" evidence="1">
    <location>
        <begin position="185"/>
        <end position="380"/>
    </location>
</feature>
<accession>A0A372IUY6</accession>
<dbReference type="InterPro" id="IPR013830">
    <property type="entry name" value="SGNH_hydro"/>
</dbReference>
<evidence type="ECO:0000313" key="3">
    <source>
        <dbReference type="Proteomes" id="UP000264702"/>
    </source>
</evidence>
<dbReference type="EMBL" id="QVQT01000001">
    <property type="protein sequence ID" value="RFU18750.1"/>
    <property type="molecule type" value="Genomic_DNA"/>
</dbReference>
<protein>
    <submittedName>
        <fullName evidence="2">SGNH/GDSL hydrolase family protein</fullName>
    </submittedName>
</protein>
<evidence type="ECO:0000313" key="2">
    <source>
        <dbReference type="EMBL" id="RFU18750.1"/>
    </source>
</evidence>
<organism evidence="2 3">
    <name type="scientific">Paracidobacterium acidisoli</name>
    <dbReference type="NCBI Taxonomy" id="2303751"/>
    <lineage>
        <taxon>Bacteria</taxon>
        <taxon>Pseudomonadati</taxon>
        <taxon>Acidobacteriota</taxon>
        <taxon>Terriglobia</taxon>
        <taxon>Terriglobales</taxon>
        <taxon>Acidobacteriaceae</taxon>
        <taxon>Paracidobacterium</taxon>
    </lineage>
</organism>